<dbReference type="PIRSF" id="PIRSF028291">
    <property type="entry name" value="UCP028291"/>
    <property type="match status" value="1"/>
</dbReference>
<name>A0A420WML3_9PROT</name>
<gene>
    <name evidence="1" type="ORF">BCL74_0022</name>
</gene>
<evidence type="ECO:0000313" key="2">
    <source>
        <dbReference type="Proteomes" id="UP000277424"/>
    </source>
</evidence>
<dbReference type="OrthoDB" id="9806511at2"/>
<dbReference type="EMBL" id="RBIG01000001">
    <property type="protein sequence ID" value="RKQ72264.1"/>
    <property type="molecule type" value="Genomic_DNA"/>
</dbReference>
<dbReference type="Proteomes" id="UP000277424">
    <property type="component" value="Unassembled WGS sequence"/>
</dbReference>
<organism evidence="1 2">
    <name type="scientific">Oceanibaculum indicum</name>
    <dbReference type="NCBI Taxonomy" id="526216"/>
    <lineage>
        <taxon>Bacteria</taxon>
        <taxon>Pseudomonadati</taxon>
        <taxon>Pseudomonadota</taxon>
        <taxon>Alphaproteobacteria</taxon>
        <taxon>Rhodospirillales</taxon>
        <taxon>Oceanibaculaceae</taxon>
        <taxon>Oceanibaculum</taxon>
    </lineage>
</organism>
<dbReference type="Pfam" id="PF09981">
    <property type="entry name" value="DUF2218"/>
    <property type="match status" value="1"/>
</dbReference>
<evidence type="ECO:0000313" key="1">
    <source>
        <dbReference type="EMBL" id="RKQ72264.1"/>
    </source>
</evidence>
<proteinExistence type="predicted"/>
<dbReference type="AlphaFoldDB" id="A0A420WML3"/>
<accession>A0A420WML3</accession>
<sequence>MMIAECRVETASASKYIAQLCKHFAHKITVEYDATKGRADFPWGVCRMTAEEGALALRCEGQDEAGLGRVKAVVEDHLVRFAWREKPTLTWTDAS</sequence>
<protein>
    <recommendedName>
        <fullName evidence="3">2,4-dihydroxyhept-2-ene-1,7-dioic acid aldolase</fullName>
    </recommendedName>
</protein>
<reference evidence="1 2" key="1">
    <citation type="submission" date="2018-10" db="EMBL/GenBank/DDBJ databases">
        <title>Comparative analysis of microorganisms from saline springs in Andes Mountain Range, Colombia.</title>
        <authorList>
            <person name="Rubin E."/>
        </authorList>
    </citation>
    <scope>NUCLEOTIDE SEQUENCE [LARGE SCALE GENOMIC DNA]</scope>
    <source>
        <strain evidence="1 2">USBA 36</strain>
    </source>
</reference>
<comment type="caution">
    <text evidence="1">The sequence shown here is derived from an EMBL/GenBank/DDBJ whole genome shotgun (WGS) entry which is preliminary data.</text>
</comment>
<evidence type="ECO:0008006" key="3">
    <source>
        <dbReference type="Google" id="ProtNLM"/>
    </source>
</evidence>
<dbReference type="RefSeq" id="WP_121216647.1">
    <property type="nucleotide sequence ID" value="NZ_RBIG01000001.1"/>
</dbReference>
<dbReference type="Gene3D" id="3.30.310.50">
    <property type="entry name" value="Alpha-D-phosphohexomutase, C-terminal domain"/>
    <property type="match status" value="1"/>
</dbReference>
<dbReference type="InterPro" id="IPR014543">
    <property type="entry name" value="UCP028291"/>
</dbReference>